<dbReference type="Gene3D" id="3.10.20.310">
    <property type="entry name" value="membrane protein fhac"/>
    <property type="match status" value="1"/>
</dbReference>
<keyword evidence="2" id="KW-1003">Cell membrane</keyword>
<comment type="subcellular location">
    <subcellularLocation>
        <location evidence="1">Membrane</location>
    </subcellularLocation>
</comment>
<evidence type="ECO:0000256" key="7">
    <source>
        <dbReference type="ARBA" id="ARBA00023306"/>
    </source>
</evidence>
<proteinExistence type="predicted"/>
<dbReference type="STRING" id="1577474.GA0111570_101439"/>
<evidence type="ECO:0000256" key="1">
    <source>
        <dbReference type="ARBA" id="ARBA00004370"/>
    </source>
</evidence>
<name>A0A1G6GDX0_9ACTN</name>
<evidence type="ECO:0000256" key="6">
    <source>
        <dbReference type="ARBA" id="ARBA00023136"/>
    </source>
</evidence>
<keyword evidence="4 8" id="KW-0812">Transmembrane</keyword>
<dbReference type="InterPro" id="IPR050487">
    <property type="entry name" value="FtsQ_DivIB"/>
</dbReference>
<keyword evidence="11" id="KW-1185">Reference proteome</keyword>
<keyword evidence="6 8" id="KW-0472">Membrane</keyword>
<dbReference type="RefSeq" id="WP_092605858.1">
    <property type="nucleotide sequence ID" value="NZ_FMYF01000001.1"/>
</dbReference>
<dbReference type="PANTHER" id="PTHR37820">
    <property type="entry name" value="CELL DIVISION PROTEIN DIVIB"/>
    <property type="match status" value="1"/>
</dbReference>
<keyword evidence="5 8" id="KW-1133">Transmembrane helix</keyword>
<evidence type="ECO:0000256" key="3">
    <source>
        <dbReference type="ARBA" id="ARBA00022618"/>
    </source>
</evidence>
<dbReference type="GO" id="GO:0005886">
    <property type="term" value="C:plasma membrane"/>
    <property type="evidence" value="ECO:0007669"/>
    <property type="project" value="TreeGrafter"/>
</dbReference>
<reference evidence="10 11" key="1">
    <citation type="submission" date="2016-06" db="EMBL/GenBank/DDBJ databases">
        <authorList>
            <person name="Olsen C.W."/>
            <person name="Carey S."/>
            <person name="Hinshaw L."/>
            <person name="Karasin A.I."/>
        </authorList>
    </citation>
    <scope>NUCLEOTIDE SEQUENCE [LARGE SCALE GENOMIC DNA]</scope>
    <source>
        <strain evidence="10 11">LZ-22</strain>
    </source>
</reference>
<dbReference type="InterPro" id="IPR034746">
    <property type="entry name" value="POTRA"/>
</dbReference>
<dbReference type="GO" id="GO:0051301">
    <property type="term" value="P:cell division"/>
    <property type="evidence" value="ECO:0007669"/>
    <property type="project" value="UniProtKB-KW"/>
</dbReference>
<evidence type="ECO:0000256" key="2">
    <source>
        <dbReference type="ARBA" id="ARBA00022475"/>
    </source>
</evidence>
<evidence type="ECO:0000256" key="8">
    <source>
        <dbReference type="SAM" id="Phobius"/>
    </source>
</evidence>
<evidence type="ECO:0000259" key="9">
    <source>
        <dbReference type="PROSITE" id="PS51779"/>
    </source>
</evidence>
<dbReference type="InterPro" id="IPR013685">
    <property type="entry name" value="POTRA_FtsQ_type"/>
</dbReference>
<gene>
    <name evidence="10" type="ORF">GA0111570_101439</name>
</gene>
<protein>
    <submittedName>
        <fullName evidence="10">Cell division protein FtsQ</fullName>
    </submittedName>
</protein>
<evidence type="ECO:0000256" key="5">
    <source>
        <dbReference type="ARBA" id="ARBA00022989"/>
    </source>
</evidence>
<dbReference type="Proteomes" id="UP000199086">
    <property type="component" value="Unassembled WGS sequence"/>
</dbReference>
<accession>A0A1G6GDX0</accession>
<keyword evidence="3 10" id="KW-0132">Cell division</keyword>
<keyword evidence="7" id="KW-0131">Cell cycle</keyword>
<dbReference type="OrthoDB" id="9790760at2"/>
<dbReference type="AlphaFoldDB" id="A0A1G6GDX0"/>
<evidence type="ECO:0000313" key="10">
    <source>
        <dbReference type="EMBL" id="SDB80164.1"/>
    </source>
</evidence>
<dbReference type="PANTHER" id="PTHR37820:SF1">
    <property type="entry name" value="CELL DIVISION PROTEIN FTSQ"/>
    <property type="match status" value="1"/>
</dbReference>
<dbReference type="Pfam" id="PF08478">
    <property type="entry name" value="POTRA_1"/>
    <property type="match status" value="1"/>
</dbReference>
<dbReference type="PROSITE" id="PS51779">
    <property type="entry name" value="POTRA"/>
    <property type="match status" value="1"/>
</dbReference>
<feature type="domain" description="POTRA" evidence="9">
    <location>
        <begin position="62"/>
        <end position="130"/>
    </location>
</feature>
<evidence type="ECO:0000256" key="4">
    <source>
        <dbReference type="ARBA" id="ARBA00022692"/>
    </source>
</evidence>
<organism evidence="10 11">
    <name type="scientific">Raineyella antarctica</name>
    <dbReference type="NCBI Taxonomy" id="1577474"/>
    <lineage>
        <taxon>Bacteria</taxon>
        <taxon>Bacillati</taxon>
        <taxon>Actinomycetota</taxon>
        <taxon>Actinomycetes</taxon>
        <taxon>Propionibacteriales</taxon>
        <taxon>Propionibacteriaceae</taxon>
        <taxon>Raineyella</taxon>
    </lineage>
</organism>
<dbReference type="EMBL" id="FMYF01000001">
    <property type="protein sequence ID" value="SDB80164.1"/>
    <property type="molecule type" value="Genomic_DNA"/>
</dbReference>
<sequence length="253" mass="26784">MAARPRKGRGADDDRDIADLTGPIRLRHERAVRRQRRRLLVVLVIGVLAIAGTWVVAFSPVLATRTVKVSGTTLLTPAQVTQAARVPLDVPLVQQDTGAIGTAVRALAPVRDVAVVRSWPTTLDIRVTERTPTVAYPVEGGFVLVDGDGVAYAMVPKLPKDVLQARGSGTDPDITAAVGRTVGTLPAEVRSQVRGVRADSAAAVTLELDGSRTVVWGGPEDPGLKAEVLMVLLKQVPSAKVYDVSAPAFPTTR</sequence>
<evidence type="ECO:0000313" key="11">
    <source>
        <dbReference type="Proteomes" id="UP000199086"/>
    </source>
</evidence>
<feature type="transmembrane region" description="Helical" evidence="8">
    <location>
        <begin position="39"/>
        <end position="63"/>
    </location>
</feature>